<gene>
    <name evidence="1" type="ORF">CEXT_507481</name>
</gene>
<comment type="caution">
    <text evidence="1">The sequence shown here is derived from an EMBL/GenBank/DDBJ whole genome shotgun (WGS) entry which is preliminary data.</text>
</comment>
<reference evidence="1 2" key="1">
    <citation type="submission" date="2021-06" db="EMBL/GenBank/DDBJ databases">
        <title>Caerostris extrusa draft genome.</title>
        <authorList>
            <person name="Kono N."/>
            <person name="Arakawa K."/>
        </authorList>
    </citation>
    <scope>NUCLEOTIDE SEQUENCE [LARGE SCALE GENOMIC DNA]</scope>
</reference>
<keyword evidence="2" id="KW-1185">Reference proteome</keyword>
<proteinExistence type="predicted"/>
<name>A0AAV4N943_CAEEX</name>
<evidence type="ECO:0000313" key="1">
    <source>
        <dbReference type="EMBL" id="GIX81322.1"/>
    </source>
</evidence>
<evidence type="ECO:0000313" key="2">
    <source>
        <dbReference type="Proteomes" id="UP001054945"/>
    </source>
</evidence>
<organism evidence="1 2">
    <name type="scientific">Caerostris extrusa</name>
    <name type="common">Bark spider</name>
    <name type="synonym">Caerostris bankana</name>
    <dbReference type="NCBI Taxonomy" id="172846"/>
    <lineage>
        <taxon>Eukaryota</taxon>
        <taxon>Metazoa</taxon>
        <taxon>Ecdysozoa</taxon>
        <taxon>Arthropoda</taxon>
        <taxon>Chelicerata</taxon>
        <taxon>Arachnida</taxon>
        <taxon>Araneae</taxon>
        <taxon>Araneomorphae</taxon>
        <taxon>Entelegynae</taxon>
        <taxon>Araneoidea</taxon>
        <taxon>Araneidae</taxon>
        <taxon>Caerostris</taxon>
    </lineage>
</organism>
<dbReference type="Proteomes" id="UP001054945">
    <property type="component" value="Unassembled WGS sequence"/>
</dbReference>
<dbReference type="AlphaFoldDB" id="A0AAV4N943"/>
<sequence>MSNKVKIKPTPVHDILTAPLLNPYNSTPFIYFPLPTHRHHHCSSLALDSRLLKMTLLLLPWYLNHFPGSHPSKKNKEHFLEHLVCWAINR</sequence>
<dbReference type="EMBL" id="BPLR01003118">
    <property type="protein sequence ID" value="GIX81322.1"/>
    <property type="molecule type" value="Genomic_DNA"/>
</dbReference>
<accession>A0AAV4N943</accession>
<protein>
    <submittedName>
        <fullName evidence="1">Uncharacterized protein</fullName>
    </submittedName>
</protein>